<proteinExistence type="inferred from homology"/>
<reference evidence="3 4" key="1">
    <citation type="submission" date="2019-12" db="EMBL/GenBank/DDBJ databases">
        <title>Complete genome sequence of Algicella marina strain 9Alg 56(T) isolated from the red alga Tichocarpus crinitus.</title>
        <authorList>
            <person name="Kim S.-G."/>
            <person name="Nedashkovskaya O.I."/>
        </authorList>
    </citation>
    <scope>NUCLEOTIDE SEQUENCE [LARGE SCALE GENOMIC DNA]</scope>
    <source>
        <strain evidence="3 4">9Alg 56</strain>
    </source>
</reference>
<gene>
    <name evidence="3" type="ORF">GO499_06865</name>
</gene>
<dbReference type="PROSITE" id="PS50931">
    <property type="entry name" value="HTH_LYSR"/>
    <property type="match status" value="1"/>
</dbReference>
<keyword evidence="4" id="KW-1185">Reference proteome</keyword>
<evidence type="ECO:0000313" key="4">
    <source>
        <dbReference type="Proteomes" id="UP000464495"/>
    </source>
</evidence>
<dbReference type="SUPFAM" id="SSF46785">
    <property type="entry name" value="Winged helix' DNA-binding domain"/>
    <property type="match status" value="1"/>
</dbReference>
<dbReference type="AlphaFoldDB" id="A0A6P1SYX3"/>
<name>A0A6P1SYX3_9RHOB</name>
<dbReference type="GO" id="GO:0003700">
    <property type="term" value="F:DNA-binding transcription factor activity"/>
    <property type="evidence" value="ECO:0007669"/>
    <property type="project" value="InterPro"/>
</dbReference>
<dbReference type="InterPro" id="IPR058163">
    <property type="entry name" value="LysR-type_TF_proteobact-type"/>
</dbReference>
<dbReference type="KEGG" id="amaq:GO499_06865"/>
<dbReference type="SUPFAM" id="SSF53850">
    <property type="entry name" value="Periplasmic binding protein-like II"/>
    <property type="match status" value="1"/>
</dbReference>
<dbReference type="PANTHER" id="PTHR30537">
    <property type="entry name" value="HTH-TYPE TRANSCRIPTIONAL REGULATOR"/>
    <property type="match status" value="1"/>
</dbReference>
<protein>
    <submittedName>
        <fullName evidence="3">LysR family transcriptional regulator</fullName>
    </submittedName>
</protein>
<dbReference type="Pfam" id="PF00126">
    <property type="entry name" value="HTH_1"/>
    <property type="match status" value="1"/>
</dbReference>
<evidence type="ECO:0000313" key="3">
    <source>
        <dbReference type="EMBL" id="QHQ34937.1"/>
    </source>
</evidence>
<dbReference type="InterPro" id="IPR036390">
    <property type="entry name" value="WH_DNA-bd_sf"/>
</dbReference>
<evidence type="ECO:0000259" key="2">
    <source>
        <dbReference type="PROSITE" id="PS50931"/>
    </source>
</evidence>
<dbReference type="Gene3D" id="1.10.10.10">
    <property type="entry name" value="Winged helix-like DNA-binding domain superfamily/Winged helix DNA-binding domain"/>
    <property type="match status" value="1"/>
</dbReference>
<feature type="domain" description="HTH lysR-type" evidence="2">
    <location>
        <begin position="5"/>
        <end position="62"/>
    </location>
</feature>
<organism evidence="3 4">
    <name type="scientific">Algicella marina</name>
    <dbReference type="NCBI Taxonomy" id="2683284"/>
    <lineage>
        <taxon>Bacteria</taxon>
        <taxon>Pseudomonadati</taxon>
        <taxon>Pseudomonadota</taxon>
        <taxon>Alphaproteobacteria</taxon>
        <taxon>Rhodobacterales</taxon>
        <taxon>Paracoccaceae</taxon>
        <taxon>Algicella</taxon>
    </lineage>
</organism>
<dbReference type="Proteomes" id="UP000464495">
    <property type="component" value="Chromosome"/>
</dbReference>
<comment type="similarity">
    <text evidence="1">Belongs to the LysR transcriptional regulatory family.</text>
</comment>
<dbReference type="InterPro" id="IPR000847">
    <property type="entry name" value="LysR_HTH_N"/>
</dbReference>
<dbReference type="GO" id="GO:0006351">
    <property type="term" value="P:DNA-templated transcription"/>
    <property type="evidence" value="ECO:0007669"/>
    <property type="project" value="TreeGrafter"/>
</dbReference>
<dbReference type="GO" id="GO:0043565">
    <property type="term" value="F:sequence-specific DNA binding"/>
    <property type="evidence" value="ECO:0007669"/>
    <property type="project" value="TreeGrafter"/>
</dbReference>
<sequence>MQSNPNWNDLALFAAVARAGGLTGAVAATGASAATLSRRMKALESSLSRRLFVHGRQGYVLTSDGRALLEKAEKVEAAFVDVQAWQAQQAGPPRVRISAGNWTALLLSENILSFWSPSAQWVPEFVANVLPLDIARREIDVGIRSRRPEQPWLAGQKTAEVDFATYGKSPDVTGWIGTSDTAAVGSTRWVELNHGADIVTRVNDPYLAFSLARSGVGRIVLPVFAGNFSGLQQLSEPIPELHREEWMVTHHEGRYEPAVRAALRSLALFLKRPERRIWPKESSGKKPQAKDGKMT</sequence>
<evidence type="ECO:0000256" key="1">
    <source>
        <dbReference type="ARBA" id="ARBA00009437"/>
    </source>
</evidence>
<dbReference type="PANTHER" id="PTHR30537:SF3">
    <property type="entry name" value="TRANSCRIPTIONAL REGULATORY PROTEIN"/>
    <property type="match status" value="1"/>
</dbReference>
<dbReference type="RefSeq" id="WP_161861503.1">
    <property type="nucleotide sequence ID" value="NZ_CP046620.1"/>
</dbReference>
<dbReference type="EMBL" id="CP046620">
    <property type="protein sequence ID" value="QHQ34937.1"/>
    <property type="molecule type" value="Genomic_DNA"/>
</dbReference>
<dbReference type="InterPro" id="IPR036388">
    <property type="entry name" value="WH-like_DNA-bd_sf"/>
</dbReference>
<accession>A0A6P1SYX3</accession>